<dbReference type="PANTHER" id="PTHR48104">
    <property type="entry name" value="METACASPASE-4"/>
    <property type="match status" value="1"/>
</dbReference>
<evidence type="ECO:0000256" key="1">
    <source>
        <dbReference type="ARBA" id="ARBA00009005"/>
    </source>
</evidence>
<sequence>MNGVTEENSQAPASQINAAGGQQDSVQVLKTTKFVNVANLADYLSSMSGPNCRVVVQQVEQGSAIAQQLDRALADMQRRKAAAANGETPAPSTVIPQHPAPINTTAHNVQMRSKTETLTSQPVPVKELHHTTAVLQQGYSADVRVSAGRTTSVVQRSCETYSASHMTQVNTESPEQLKHRVSSLLMQLKSINITPSSSAEGNMMDRGQQPTVDTYDSFNDGNGKGAQKSAKIDSEKAISESSSTVADEKQEESHSQVEMGAAFPQVQCEENNCKPEPTFGELPATQNVQKLVMEQCEENSQAQVPFLGGAQQFVECVVPQDVDHGTFENNEMRHTPRQLPPEAYTEDVGETKLVRRFATKMHPETSLVAKERIGPFVSAGTNTPVAQSLNATMPSTPHDVATHSTRSILAPKVGPRRKAVVVGCSYAGNPNASLRGPCNDAMLFASALITHMGFDAEDILLLVDTEPASVYIQQLVALASAQGPIGTQPRGTAGRQKTGIIGGMIGGLFGDLLQRAPADSDLDVPEMLMLDSPGNPVAPDNLPTRSNILKALRWMVNGLRPGDSAVFYFSGHAVQTDDMSGWEGEGYDEALVPCDFMQHGDPSRGLIPAQQVRQLIQSVGRSCQVTVVLDTVGMQTALDPAGRTGPWRYIKGAMLRGIWPLADATGKMQRATYDPDVWNNATMQQQLVLPKFLPMMQVECAAALVDGFISSNMESKSSNSICIAAAPFEDVAVEALFRPMSLVDRPIVRVTAQGCEQVVCHGVFTYCLVATLLRDRTSKRGGITVRELVAGIQQRCQYLRSTRLPKIRQMCEATIHPAGLASLDNFFLAPWGGRVLPERIRRPGMEKSCKRLSAGLAAFLTLPDAWMQLHNEGRMRAAEHREKFGRMRSAVVNGSRMVTADLRQMALQQQQQGYVSRRPTSSIMIGHVPAQQRSVAGQSWCGQPQMNPQFMAHDFNMPQHCVYPMQQQPVVPVTPIHPGNHYHPMAQEYVVDQYGMMYPAHHVAQQWQGEYHVAEPMPQFGGCHQQQQPVVPVAFPQNVQNVHPPRQQQVCRSSTSAMFERAYQAHPQVGRNSTAACRSMGMKLAEPITSTMLSQLPMQPAYI</sequence>
<dbReference type="GO" id="GO:0004197">
    <property type="term" value="F:cysteine-type endopeptidase activity"/>
    <property type="evidence" value="ECO:0007669"/>
    <property type="project" value="InterPro"/>
</dbReference>
<organism evidence="4 5">
    <name type="scientific">Babesia ovis</name>
    <dbReference type="NCBI Taxonomy" id="5869"/>
    <lineage>
        <taxon>Eukaryota</taxon>
        <taxon>Sar</taxon>
        <taxon>Alveolata</taxon>
        <taxon>Apicomplexa</taxon>
        <taxon>Aconoidasida</taxon>
        <taxon>Piroplasmida</taxon>
        <taxon>Babesiidae</taxon>
        <taxon>Babesia</taxon>
    </lineage>
</organism>
<protein>
    <submittedName>
        <fullName evidence="4">ICE family protease p20 domain-containing protein, putative</fullName>
    </submittedName>
</protein>
<comment type="similarity">
    <text evidence="1">Belongs to the peptidase C14B family.</text>
</comment>
<keyword evidence="5" id="KW-1185">Reference proteome</keyword>
<proteinExistence type="inferred from homology"/>
<evidence type="ECO:0000313" key="4">
    <source>
        <dbReference type="EMBL" id="GFE54436.1"/>
    </source>
</evidence>
<name>A0A9W5TB54_BABOV</name>
<keyword evidence="4" id="KW-0378">Hydrolase</keyword>
<dbReference type="Proteomes" id="UP001057455">
    <property type="component" value="Unassembled WGS sequence"/>
</dbReference>
<feature type="compositionally biased region" description="Polar residues" evidence="2">
    <location>
        <begin position="208"/>
        <end position="220"/>
    </location>
</feature>
<evidence type="ECO:0000256" key="2">
    <source>
        <dbReference type="SAM" id="MobiDB-lite"/>
    </source>
</evidence>
<keyword evidence="4" id="KW-0645">Protease</keyword>
<dbReference type="OrthoDB" id="3223806at2759"/>
<dbReference type="AlphaFoldDB" id="A0A9W5TB54"/>
<evidence type="ECO:0000313" key="5">
    <source>
        <dbReference type="Proteomes" id="UP001057455"/>
    </source>
</evidence>
<gene>
    <name evidence="4" type="ORF">BaOVIS_018400</name>
</gene>
<comment type="caution">
    <text evidence="4">The sequence shown here is derived from an EMBL/GenBank/DDBJ whole genome shotgun (WGS) entry which is preliminary data.</text>
</comment>
<evidence type="ECO:0000259" key="3">
    <source>
        <dbReference type="Pfam" id="PF00656"/>
    </source>
</evidence>
<dbReference type="PANTHER" id="PTHR48104:SF30">
    <property type="entry name" value="METACASPASE-1"/>
    <property type="match status" value="1"/>
</dbReference>
<reference evidence="4" key="1">
    <citation type="submission" date="2019-12" db="EMBL/GenBank/DDBJ databases">
        <title>Genome sequence of Babesia ovis.</title>
        <authorList>
            <person name="Yamagishi J."/>
            <person name="Sevinc F."/>
            <person name="Xuan X."/>
        </authorList>
    </citation>
    <scope>NUCLEOTIDE SEQUENCE</scope>
    <source>
        <strain evidence="4">Selcuk</strain>
    </source>
</reference>
<feature type="region of interest" description="Disordered" evidence="2">
    <location>
        <begin position="1"/>
        <end position="22"/>
    </location>
</feature>
<accession>A0A9W5TB54</accession>
<dbReference type="InterPro" id="IPR011600">
    <property type="entry name" value="Pept_C14_caspase"/>
</dbReference>
<dbReference type="Pfam" id="PF00656">
    <property type="entry name" value="Peptidase_C14"/>
    <property type="match status" value="1"/>
</dbReference>
<dbReference type="InterPro" id="IPR050452">
    <property type="entry name" value="Metacaspase"/>
</dbReference>
<dbReference type="EMBL" id="BLIY01000016">
    <property type="protein sequence ID" value="GFE54436.1"/>
    <property type="molecule type" value="Genomic_DNA"/>
</dbReference>
<feature type="domain" description="Peptidase C14 caspase" evidence="3">
    <location>
        <begin position="416"/>
        <end position="631"/>
    </location>
</feature>
<dbReference type="GO" id="GO:0005737">
    <property type="term" value="C:cytoplasm"/>
    <property type="evidence" value="ECO:0007669"/>
    <property type="project" value="TreeGrafter"/>
</dbReference>
<dbReference type="GO" id="GO:0006508">
    <property type="term" value="P:proteolysis"/>
    <property type="evidence" value="ECO:0007669"/>
    <property type="project" value="UniProtKB-KW"/>
</dbReference>
<dbReference type="Gene3D" id="3.40.50.12660">
    <property type="match status" value="2"/>
</dbReference>
<feature type="region of interest" description="Disordered" evidence="2">
    <location>
        <begin position="195"/>
        <end position="253"/>
    </location>
</feature>